<dbReference type="OrthoDB" id="2454083at2"/>
<protein>
    <submittedName>
        <fullName evidence="1">Uncharacterized protein</fullName>
    </submittedName>
</protein>
<dbReference type="AlphaFoldDB" id="A0A385YVC7"/>
<evidence type="ECO:0000313" key="2">
    <source>
        <dbReference type="Proteomes" id="UP000265725"/>
    </source>
</evidence>
<proteinExistence type="predicted"/>
<sequence>MSNFDTCKNAYQKIYSSRRAAQQVACMAELIKLVEAELRDELSHPRVRKSPVEKLEEAKYRIRKTALTNEESTSILQLYEEVFGSVNTN</sequence>
<dbReference type="KEGG" id="paek:D3873_05980"/>
<dbReference type="Proteomes" id="UP000265725">
    <property type="component" value="Chromosome"/>
</dbReference>
<accession>A0A385YVC7</accession>
<name>A0A385YVC7_9BACL</name>
<dbReference type="EMBL" id="CP032418">
    <property type="protein sequence ID" value="AYC29453.1"/>
    <property type="molecule type" value="Genomic_DNA"/>
</dbReference>
<dbReference type="RefSeq" id="WP_119883193.1">
    <property type="nucleotide sequence ID" value="NZ_CP032418.1"/>
</dbReference>
<gene>
    <name evidence="1" type="ORF">D3873_05980</name>
</gene>
<evidence type="ECO:0000313" key="1">
    <source>
        <dbReference type="EMBL" id="AYC29453.1"/>
    </source>
</evidence>
<keyword evidence="2" id="KW-1185">Reference proteome</keyword>
<reference evidence="2" key="1">
    <citation type="submission" date="2018-09" db="EMBL/GenBank/DDBJ databases">
        <authorList>
            <person name="Zhu H."/>
        </authorList>
    </citation>
    <scope>NUCLEOTIDE SEQUENCE [LARGE SCALE GENOMIC DNA]</scope>
    <source>
        <strain evidence="2">K2R23-3</strain>
    </source>
</reference>
<organism evidence="1 2">
    <name type="scientific">Paenisporosarcina cavernae</name>
    <dbReference type="NCBI Taxonomy" id="2320858"/>
    <lineage>
        <taxon>Bacteria</taxon>
        <taxon>Bacillati</taxon>
        <taxon>Bacillota</taxon>
        <taxon>Bacilli</taxon>
        <taxon>Bacillales</taxon>
        <taxon>Caryophanaceae</taxon>
        <taxon>Paenisporosarcina</taxon>
    </lineage>
</organism>